<gene>
    <name evidence="7" type="ORF">QTP81_11045</name>
</gene>
<feature type="domain" description="ABC transporter" evidence="6">
    <location>
        <begin position="2"/>
        <end position="240"/>
    </location>
</feature>
<dbReference type="GO" id="GO:0005524">
    <property type="term" value="F:ATP binding"/>
    <property type="evidence" value="ECO:0007669"/>
    <property type="project" value="UniProtKB-KW"/>
</dbReference>
<protein>
    <submittedName>
        <fullName evidence="7">ATP-binding cassette domain-containing protein</fullName>
    </submittedName>
</protein>
<comment type="caution">
    <text evidence="7">The sequence shown here is derived from an EMBL/GenBank/DDBJ whole genome shotgun (WGS) entry which is preliminary data.</text>
</comment>
<keyword evidence="8" id="KW-1185">Reference proteome</keyword>
<dbReference type="InterPro" id="IPR027417">
    <property type="entry name" value="P-loop_NTPase"/>
</dbReference>
<keyword evidence="2" id="KW-0547">Nucleotide-binding</keyword>
<dbReference type="SUPFAM" id="SSF52540">
    <property type="entry name" value="P-loop containing nucleoside triphosphate hydrolases"/>
    <property type="match status" value="1"/>
</dbReference>
<accession>A0ABT7T021</accession>
<dbReference type="RefSeq" id="WP_289365514.1">
    <property type="nucleotide sequence ID" value="NZ_JAUCBP010000007.1"/>
</dbReference>
<dbReference type="Proteomes" id="UP001234343">
    <property type="component" value="Unassembled WGS sequence"/>
</dbReference>
<sequence length="256" mass="28578">MLDCHNISYSIGKNTLLRYVSWQFAQGKITSIIGANGAGKSTLLKGLLGIVKPDVGRVDFQGVALSEWTLQELALRRAYMAQHGTQRLALPVVEYLLLARVHYTESQSSAEQHVQHVINELDLIAMMFKRLDELSGGEYQRVELARAWCQLLDHQQLDGKLLLLDEPGSALDINQSQKLYQYLRKFVAAGGSVIVVEHDLNVAAKYCDEMLLLKQGQCLAAGKTNEVFTQTNLNQCFNVNGQVVHDEKRGVMSFSL</sequence>
<dbReference type="Gene3D" id="3.40.50.300">
    <property type="entry name" value="P-loop containing nucleotide triphosphate hydrolases"/>
    <property type="match status" value="1"/>
</dbReference>
<keyword evidence="1" id="KW-0813">Transport</keyword>
<dbReference type="EMBL" id="JAUCBP010000007">
    <property type="protein sequence ID" value="MDM7861134.1"/>
    <property type="molecule type" value="Genomic_DNA"/>
</dbReference>
<dbReference type="PANTHER" id="PTHR42794">
    <property type="entry name" value="HEMIN IMPORT ATP-BINDING PROTEIN HMUV"/>
    <property type="match status" value="1"/>
</dbReference>
<dbReference type="CDD" id="cd03214">
    <property type="entry name" value="ABC_Iron-Siderophores_B12_Hemin"/>
    <property type="match status" value="1"/>
</dbReference>
<evidence type="ECO:0000256" key="4">
    <source>
        <dbReference type="ARBA" id="ARBA00022967"/>
    </source>
</evidence>
<keyword evidence="4" id="KW-1278">Translocase</keyword>
<comment type="function">
    <text evidence="5">Part of the ABC transporter complex HmuTUV involved in hemin import. Responsible for energy coupling to the transport system.</text>
</comment>
<evidence type="ECO:0000256" key="5">
    <source>
        <dbReference type="ARBA" id="ARBA00037066"/>
    </source>
</evidence>
<dbReference type="PANTHER" id="PTHR42794:SF1">
    <property type="entry name" value="HEMIN IMPORT ATP-BINDING PROTEIN HMUV"/>
    <property type="match status" value="1"/>
</dbReference>
<dbReference type="InterPro" id="IPR003439">
    <property type="entry name" value="ABC_transporter-like_ATP-bd"/>
</dbReference>
<reference evidence="7 8" key="1">
    <citation type="submission" date="2023-06" db="EMBL/GenBank/DDBJ databases">
        <title>Alteromonas sp. ASW11-36 isolated from intertidal sand.</title>
        <authorList>
            <person name="Li Y."/>
        </authorList>
    </citation>
    <scope>NUCLEOTIDE SEQUENCE [LARGE SCALE GENOMIC DNA]</scope>
    <source>
        <strain evidence="7 8">ASW11-36</strain>
    </source>
</reference>
<dbReference type="InterPro" id="IPR003593">
    <property type="entry name" value="AAA+_ATPase"/>
</dbReference>
<organism evidence="7 8">
    <name type="scientific">Alteromonas arenosi</name>
    <dbReference type="NCBI Taxonomy" id="3055817"/>
    <lineage>
        <taxon>Bacteria</taxon>
        <taxon>Pseudomonadati</taxon>
        <taxon>Pseudomonadota</taxon>
        <taxon>Gammaproteobacteria</taxon>
        <taxon>Alteromonadales</taxon>
        <taxon>Alteromonadaceae</taxon>
        <taxon>Alteromonas/Salinimonas group</taxon>
        <taxon>Alteromonas</taxon>
    </lineage>
</organism>
<proteinExistence type="predicted"/>
<evidence type="ECO:0000313" key="7">
    <source>
        <dbReference type="EMBL" id="MDM7861134.1"/>
    </source>
</evidence>
<dbReference type="PROSITE" id="PS50893">
    <property type="entry name" value="ABC_TRANSPORTER_2"/>
    <property type="match status" value="1"/>
</dbReference>
<evidence type="ECO:0000313" key="8">
    <source>
        <dbReference type="Proteomes" id="UP001234343"/>
    </source>
</evidence>
<evidence type="ECO:0000256" key="3">
    <source>
        <dbReference type="ARBA" id="ARBA00022840"/>
    </source>
</evidence>
<dbReference type="Pfam" id="PF00005">
    <property type="entry name" value="ABC_tran"/>
    <property type="match status" value="1"/>
</dbReference>
<dbReference type="SMART" id="SM00382">
    <property type="entry name" value="AAA"/>
    <property type="match status" value="1"/>
</dbReference>
<keyword evidence="3 7" id="KW-0067">ATP-binding</keyword>
<name>A0ABT7T021_9ALTE</name>
<evidence type="ECO:0000256" key="1">
    <source>
        <dbReference type="ARBA" id="ARBA00022448"/>
    </source>
</evidence>
<evidence type="ECO:0000259" key="6">
    <source>
        <dbReference type="PROSITE" id="PS50893"/>
    </source>
</evidence>
<evidence type="ECO:0000256" key="2">
    <source>
        <dbReference type="ARBA" id="ARBA00022741"/>
    </source>
</evidence>